<reference evidence="4 5" key="1">
    <citation type="submission" date="2024-07" db="EMBL/GenBank/DDBJ databases">
        <title>Marimonas sp.nov., isolated from tidal-flat sediment.</title>
        <authorList>
            <person name="Jayan J.N."/>
            <person name="Lee S.S."/>
        </authorList>
    </citation>
    <scope>NUCLEOTIDE SEQUENCE [LARGE SCALE GENOMIC DNA]</scope>
    <source>
        <strain evidence="4 5">MJW-29</strain>
    </source>
</reference>
<name>A0ABV3RPH5_9RHOB</name>
<dbReference type="InterPro" id="IPR000182">
    <property type="entry name" value="GNAT_dom"/>
</dbReference>
<evidence type="ECO:0000313" key="5">
    <source>
        <dbReference type="Proteomes" id="UP001556098"/>
    </source>
</evidence>
<evidence type="ECO:0000313" key="4">
    <source>
        <dbReference type="EMBL" id="MEW9920865.1"/>
    </source>
</evidence>
<dbReference type="SUPFAM" id="SSF55729">
    <property type="entry name" value="Acyl-CoA N-acyltransferases (Nat)"/>
    <property type="match status" value="1"/>
</dbReference>
<comment type="caution">
    <text evidence="4">The sequence shown here is derived from an EMBL/GenBank/DDBJ whole genome shotgun (WGS) entry which is preliminary data.</text>
</comment>
<keyword evidence="1 4" id="KW-0808">Transferase</keyword>
<dbReference type="InterPro" id="IPR050832">
    <property type="entry name" value="Bact_Acetyltransf"/>
</dbReference>
<dbReference type="Proteomes" id="UP001556098">
    <property type="component" value="Unassembled WGS sequence"/>
</dbReference>
<dbReference type="InterPro" id="IPR016181">
    <property type="entry name" value="Acyl_CoA_acyltransferase"/>
</dbReference>
<gene>
    <name evidence="4" type="ORF">AB2B41_14720</name>
</gene>
<evidence type="ECO:0000256" key="2">
    <source>
        <dbReference type="ARBA" id="ARBA00023315"/>
    </source>
</evidence>
<dbReference type="PROSITE" id="PS51186">
    <property type="entry name" value="GNAT"/>
    <property type="match status" value="1"/>
</dbReference>
<evidence type="ECO:0000259" key="3">
    <source>
        <dbReference type="PROSITE" id="PS51186"/>
    </source>
</evidence>
<sequence length="154" mass="16545">MQIEKAQEADLEAIAALWHAGWHQAHAEVVSPELVGTRTPSEFAARTAAHLAQTNVARIDGAMAGFFMLEGDELYQFYVDAAFQGQGVAAALMAEAEAALAGRLAWLACSVGNDRAAAFYEKAGWTRGAAEVYPVETASGPQSVTAWRFEKDLR</sequence>
<feature type="domain" description="N-acetyltransferase" evidence="3">
    <location>
        <begin position="1"/>
        <end position="154"/>
    </location>
</feature>
<dbReference type="RefSeq" id="WP_367878568.1">
    <property type="nucleotide sequence ID" value="NZ_JBFNXX010000011.1"/>
</dbReference>
<dbReference type="Pfam" id="PF00583">
    <property type="entry name" value="Acetyltransf_1"/>
    <property type="match status" value="1"/>
</dbReference>
<keyword evidence="5" id="KW-1185">Reference proteome</keyword>
<keyword evidence="2 4" id="KW-0012">Acyltransferase</keyword>
<dbReference type="Gene3D" id="3.40.630.30">
    <property type="match status" value="1"/>
</dbReference>
<organism evidence="4 5">
    <name type="scientific">Sulfitobacter sediminis</name>
    <dbReference type="NCBI Taxonomy" id="3234186"/>
    <lineage>
        <taxon>Bacteria</taxon>
        <taxon>Pseudomonadati</taxon>
        <taxon>Pseudomonadota</taxon>
        <taxon>Alphaproteobacteria</taxon>
        <taxon>Rhodobacterales</taxon>
        <taxon>Roseobacteraceae</taxon>
        <taxon>Sulfitobacter</taxon>
    </lineage>
</organism>
<dbReference type="EMBL" id="JBFNXX010000011">
    <property type="protein sequence ID" value="MEW9920865.1"/>
    <property type="molecule type" value="Genomic_DNA"/>
</dbReference>
<dbReference type="PANTHER" id="PTHR43877">
    <property type="entry name" value="AMINOALKYLPHOSPHONATE N-ACETYLTRANSFERASE-RELATED-RELATED"/>
    <property type="match status" value="1"/>
</dbReference>
<proteinExistence type="predicted"/>
<accession>A0ABV3RPH5</accession>
<dbReference type="PANTHER" id="PTHR43877:SF1">
    <property type="entry name" value="ACETYLTRANSFERASE"/>
    <property type="match status" value="1"/>
</dbReference>
<evidence type="ECO:0000256" key="1">
    <source>
        <dbReference type="ARBA" id="ARBA00022679"/>
    </source>
</evidence>
<protein>
    <submittedName>
        <fullName evidence="4">GNAT family N-acetyltransferase</fullName>
        <ecNumber evidence="4">2.3.1.-</ecNumber>
    </submittedName>
</protein>
<dbReference type="EC" id="2.3.1.-" evidence="4"/>
<dbReference type="GO" id="GO:0016746">
    <property type="term" value="F:acyltransferase activity"/>
    <property type="evidence" value="ECO:0007669"/>
    <property type="project" value="UniProtKB-KW"/>
</dbReference>